<sequence>MNSSHTAQSNRLPTDKTIEHYMQFSRDSWDLSKGSISVITKRYHEVLRSPISTSVDGDDKYFTTRQKEQDETLKLMIDEVTELFNQSGYSRESNEINTLETNEELQQLDFKTQIGLFKAKLWNQHNEMKNKGQIQFDHYFIGGDHEVPSENLISSSVANASRIRSQTL</sequence>
<keyword evidence="2" id="KW-1185">Reference proteome</keyword>
<proteinExistence type="predicted"/>
<name>A0AAX4JRM7_9TREE</name>
<protein>
    <submittedName>
        <fullName evidence="1">Uncharacterized protein</fullName>
    </submittedName>
</protein>
<dbReference type="Proteomes" id="UP001355207">
    <property type="component" value="Chromosome 2"/>
</dbReference>
<dbReference type="GeneID" id="91092960"/>
<evidence type="ECO:0000313" key="1">
    <source>
        <dbReference type="EMBL" id="WWC87399.1"/>
    </source>
</evidence>
<dbReference type="EMBL" id="CP144099">
    <property type="protein sequence ID" value="WWC87399.1"/>
    <property type="molecule type" value="Genomic_DNA"/>
</dbReference>
<dbReference type="AlphaFoldDB" id="A0AAX4JRM7"/>
<reference evidence="1 2" key="1">
    <citation type="submission" date="2024-01" db="EMBL/GenBank/DDBJ databases">
        <title>Comparative genomics of Cryptococcus and Kwoniella reveals pathogenesis evolution and contrasting modes of karyotype evolution via chromosome fusion or intercentromeric recombination.</title>
        <authorList>
            <person name="Coelho M.A."/>
            <person name="David-Palma M."/>
            <person name="Shea T."/>
            <person name="Bowers K."/>
            <person name="McGinley-Smith S."/>
            <person name="Mohammad A.W."/>
            <person name="Gnirke A."/>
            <person name="Yurkov A.M."/>
            <person name="Nowrousian M."/>
            <person name="Sun S."/>
            <person name="Cuomo C.A."/>
            <person name="Heitman J."/>
        </authorList>
    </citation>
    <scope>NUCLEOTIDE SEQUENCE [LARGE SCALE GENOMIC DNA]</scope>
    <source>
        <strain evidence="1 2">CBS 6074</strain>
    </source>
</reference>
<evidence type="ECO:0000313" key="2">
    <source>
        <dbReference type="Proteomes" id="UP001355207"/>
    </source>
</evidence>
<gene>
    <name evidence="1" type="ORF">L201_002288</name>
</gene>
<organism evidence="1 2">
    <name type="scientific">Kwoniella dendrophila CBS 6074</name>
    <dbReference type="NCBI Taxonomy" id="1295534"/>
    <lineage>
        <taxon>Eukaryota</taxon>
        <taxon>Fungi</taxon>
        <taxon>Dikarya</taxon>
        <taxon>Basidiomycota</taxon>
        <taxon>Agaricomycotina</taxon>
        <taxon>Tremellomycetes</taxon>
        <taxon>Tremellales</taxon>
        <taxon>Cryptococcaceae</taxon>
        <taxon>Kwoniella</taxon>
    </lineage>
</organism>
<dbReference type="RefSeq" id="XP_066074162.1">
    <property type="nucleotide sequence ID" value="XM_066218065.1"/>
</dbReference>
<accession>A0AAX4JRM7</accession>